<proteinExistence type="predicted"/>
<comment type="caution">
    <text evidence="2">The sequence shown here is derived from an EMBL/GenBank/DDBJ whole genome shotgun (WGS) entry which is preliminary data.</text>
</comment>
<keyword evidence="3" id="KW-1185">Reference proteome</keyword>
<keyword evidence="1" id="KW-1133">Transmembrane helix</keyword>
<organism evidence="2 3">
    <name type="scientific">Sphingobium vermicomposti</name>
    <dbReference type="NCBI Taxonomy" id="529005"/>
    <lineage>
        <taxon>Bacteria</taxon>
        <taxon>Pseudomonadati</taxon>
        <taxon>Pseudomonadota</taxon>
        <taxon>Alphaproteobacteria</taxon>
        <taxon>Sphingomonadales</taxon>
        <taxon>Sphingomonadaceae</taxon>
        <taxon>Sphingobium</taxon>
    </lineage>
</organism>
<evidence type="ECO:0000313" key="3">
    <source>
        <dbReference type="Proteomes" id="UP000576821"/>
    </source>
</evidence>
<dbReference type="AlphaFoldDB" id="A0A846MCE2"/>
<dbReference type="Proteomes" id="UP000576821">
    <property type="component" value="Unassembled WGS sequence"/>
</dbReference>
<feature type="transmembrane region" description="Helical" evidence="1">
    <location>
        <begin position="29"/>
        <end position="45"/>
    </location>
</feature>
<keyword evidence="1" id="KW-0472">Membrane</keyword>
<dbReference type="EMBL" id="JAASQR010000001">
    <property type="protein sequence ID" value="NIJ15445.1"/>
    <property type="molecule type" value="Genomic_DNA"/>
</dbReference>
<accession>A0A846MCE2</accession>
<evidence type="ECO:0000313" key="2">
    <source>
        <dbReference type="EMBL" id="NIJ15445.1"/>
    </source>
</evidence>
<reference evidence="2 3" key="1">
    <citation type="submission" date="2020-03" db="EMBL/GenBank/DDBJ databases">
        <title>Genomic Encyclopedia of Type Strains, Phase IV (KMG-IV): sequencing the most valuable type-strain genomes for metagenomic binning, comparative biology and taxonomic classification.</title>
        <authorList>
            <person name="Goeker M."/>
        </authorList>
    </citation>
    <scope>NUCLEOTIDE SEQUENCE [LARGE SCALE GENOMIC DNA]</scope>
    <source>
        <strain evidence="2 3">DSM 21299</strain>
    </source>
</reference>
<dbReference type="RefSeq" id="WP_167302106.1">
    <property type="nucleotide sequence ID" value="NZ_JAASQR010000001.1"/>
</dbReference>
<sequence>MTALIPLSSFTAVAGLGWSHGGADHLIDAVAIVGAIGFAFMAQAARRRAIAGPRDSVWSSMSKERLVEA</sequence>
<gene>
    <name evidence="2" type="ORF">FHS54_000394</name>
</gene>
<keyword evidence="1" id="KW-0812">Transmembrane</keyword>
<evidence type="ECO:0000256" key="1">
    <source>
        <dbReference type="SAM" id="Phobius"/>
    </source>
</evidence>
<protein>
    <submittedName>
        <fullName evidence="2">Uncharacterized protein</fullName>
    </submittedName>
</protein>
<name>A0A846MCE2_9SPHN</name>